<reference evidence="1 2" key="1">
    <citation type="submission" date="2018-11" db="EMBL/GenBank/DDBJ databases">
        <title>Pseudaminobacter arsenicus sp. nov., an arsenic-resistant bacterium isolated from arsenic-rich aquifers.</title>
        <authorList>
            <person name="Mu Y."/>
        </authorList>
    </citation>
    <scope>NUCLEOTIDE SEQUENCE [LARGE SCALE GENOMIC DNA]</scope>
    <source>
        <strain evidence="1 2">CB3</strain>
    </source>
</reference>
<name>A0A432V564_9HYPH</name>
<sequence length="138" mass="15868">MGNAATLPFSIVSEESIRCLVDGFYDKVRQDSELGPIFEEALGQDWGPHLTKMYDFWSSLMLTSGRYKGNPLAVHQRLDTLQIGHFERWLGLFEQTCHELFGPEVAEAFLIRAHRIAGNFKLALFYRPDRPWPPEVAR</sequence>
<comment type="caution">
    <text evidence="1">The sequence shown here is derived from an EMBL/GenBank/DDBJ whole genome shotgun (WGS) entry which is preliminary data.</text>
</comment>
<dbReference type="EMBL" id="RKST01000013">
    <property type="protein sequence ID" value="RUM97292.1"/>
    <property type="molecule type" value="Genomic_DNA"/>
</dbReference>
<dbReference type="GO" id="GO:0019825">
    <property type="term" value="F:oxygen binding"/>
    <property type="evidence" value="ECO:0007669"/>
    <property type="project" value="InterPro"/>
</dbReference>
<dbReference type="InterPro" id="IPR012292">
    <property type="entry name" value="Globin/Proto"/>
</dbReference>
<organism evidence="1 2">
    <name type="scientific">Borborobacter arsenicus</name>
    <dbReference type="NCBI Taxonomy" id="1851146"/>
    <lineage>
        <taxon>Bacteria</taxon>
        <taxon>Pseudomonadati</taxon>
        <taxon>Pseudomonadota</taxon>
        <taxon>Alphaproteobacteria</taxon>
        <taxon>Hyphomicrobiales</taxon>
        <taxon>Phyllobacteriaceae</taxon>
        <taxon>Borborobacter</taxon>
    </lineage>
</organism>
<accession>A0A432V564</accession>
<dbReference type="Gene3D" id="1.10.490.10">
    <property type="entry name" value="Globins"/>
    <property type="match status" value="1"/>
</dbReference>
<dbReference type="Proteomes" id="UP000281647">
    <property type="component" value="Unassembled WGS sequence"/>
</dbReference>
<dbReference type="SUPFAM" id="SSF46458">
    <property type="entry name" value="Globin-like"/>
    <property type="match status" value="1"/>
</dbReference>
<dbReference type="AlphaFoldDB" id="A0A432V564"/>
<protein>
    <submittedName>
        <fullName evidence="1">Group III truncated hemoglobin</fullName>
    </submittedName>
</protein>
<dbReference type="OrthoDB" id="25954at2"/>
<evidence type="ECO:0000313" key="2">
    <source>
        <dbReference type="Proteomes" id="UP000281647"/>
    </source>
</evidence>
<evidence type="ECO:0000313" key="1">
    <source>
        <dbReference type="EMBL" id="RUM97292.1"/>
    </source>
</evidence>
<dbReference type="CDD" id="cd08916">
    <property type="entry name" value="TrHb3_P"/>
    <property type="match status" value="1"/>
</dbReference>
<proteinExistence type="predicted"/>
<keyword evidence="2" id="KW-1185">Reference proteome</keyword>
<gene>
    <name evidence="1" type="ORF">EET67_14130</name>
</gene>
<dbReference type="GO" id="GO:0020037">
    <property type="term" value="F:heme binding"/>
    <property type="evidence" value="ECO:0007669"/>
    <property type="project" value="InterPro"/>
</dbReference>
<dbReference type="InterPro" id="IPR009050">
    <property type="entry name" value="Globin-like_sf"/>
</dbReference>